<gene>
    <name evidence="1" type="ORF">EV382_1136</name>
</gene>
<protein>
    <submittedName>
        <fullName evidence="1">Uncharacterized protein</fullName>
    </submittedName>
</protein>
<proteinExistence type="predicted"/>
<organism evidence="1 2">
    <name type="scientific">Micromonospora violae</name>
    <dbReference type="NCBI Taxonomy" id="1278207"/>
    <lineage>
        <taxon>Bacteria</taxon>
        <taxon>Bacillati</taxon>
        <taxon>Actinomycetota</taxon>
        <taxon>Actinomycetes</taxon>
        <taxon>Micromonosporales</taxon>
        <taxon>Micromonosporaceae</taxon>
        <taxon>Micromonospora</taxon>
    </lineage>
</organism>
<keyword evidence="2" id="KW-1185">Reference proteome</keyword>
<comment type="caution">
    <text evidence="1">The sequence shown here is derived from an EMBL/GenBank/DDBJ whole genome shotgun (WGS) entry which is preliminary data.</text>
</comment>
<evidence type="ECO:0000313" key="1">
    <source>
        <dbReference type="EMBL" id="RZT77960.1"/>
    </source>
</evidence>
<reference evidence="1 2" key="1">
    <citation type="submission" date="2019-02" db="EMBL/GenBank/DDBJ databases">
        <title>Sequencing the genomes of 1000 actinobacteria strains.</title>
        <authorList>
            <person name="Klenk H.-P."/>
        </authorList>
    </citation>
    <scope>NUCLEOTIDE SEQUENCE [LARGE SCALE GENOMIC DNA]</scope>
    <source>
        <strain evidence="1 2">DSM 45888</strain>
    </source>
</reference>
<sequence length="251" mass="29092">MVSVGFATDDARKAAIDKYYLEELDRQAELATSSIYFAVMRGRETKHPQDPKVWGALQNTLFAAICIARLLKPGPVREYPGMTKQQSQQFADERGERLRNLLEIEDDSAILDVKLVRDAYEHYDEYFDRHLASGAECFSDWYITDRYIFKTPATQNPQSKAVGIRVFYPAGGLLFFEDKKLHLFELDVELIELRQKIAEKGEELDERIKGRALGGGHEVEEVLNDFMRDQRFMDWKHHRTEALEALAKRQK</sequence>
<evidence type="ECO:0000313" key="2">
    <source>
        <dbReference type="Proteomes" id="UP000293781"/>
    </source>
</evidence>
<dbReference type="AlphaFoldDB" id="A0A4V6ME33"/>
<accession>A0A4V6ME33</accession>
<dbReference type="Proteomes" id="UP000293781">
    <property type="component" value="Unassembled WGS sequence"/>
</dbReference>
<name>A0A4V6ME33_9ACTN</name>
<dbReference type="EMBL" id="SHKK01000001">
    <property type="protein sequence ID" value="RZT77960.1"/>
    <property type="molecule type" value="Genomic_DNA"/>
</dbReference>